<feature type="transmembrane region" description="Helical" evidence="1">
    <location>
        <begin position="80"/>
        <end position="102"/>
    </location>
</feature>
<proteinExistence type="predicted"/>
<accession>A0AAQ4D718</accession>
<reference evidence="2 3" key="1">
    <citation type="journal article" date="2023" name="Arcadia Sci">
        <title>De novo assembly of a long-read Amblyomma americanum tick genome.</title>
        <authorList>
            <person name="Chou S."/>
            <person name="Poskanzer K.E."/>
            <person name="Rollins M."/>
            <person name="Thuy-Boun P.S."/>
        </authorList>
    </citation>
    <scope>NUCLEOTIDE SEQUENCE [LARGE SCALE GENOMIC DNA]</scope>
    <source>
        <strain evidence="2">F_SG_1</strain>
        <tissue evidence="2">Salivary glands</tissue>
    </source>
</reference>
<gene>
    <name evidence="2" type="ORF">V5799_004110</name>
</gene>
<protein>
    <submittedName>
        <fullName evidence="2">Uncharacterized protein</fullName>
    </submittedName>
</protein>
<keyword evidence="1" id="KW-0472">Membrane</keyword>
<dbReference type="EMBL" id="JARKHS020034291">
    <property type="protein sequence ID" value="KAK8758258.1"/>
    <property type="molecule type" value="Genomic_DNA"/>
</dbReference>
<evidence type="ECO:0000256" key="1">
    <source>
        <dbReference type="SAM" id="Phobius"/>
    </source>
</evidence>
<organism evidence="2 3">
    <name type="scientific">Amblyomma americanum</name>
    <name type="common">Lone star tick</name>
    <dbReference type="NCBI Taxonomy" id="6943"/>
    <lineage>
        <taxon>Eukaryota</taxon>
        <taxon>Metazoa</taxon>
        <taxon>Ecdysozoa</taxon>
        <taxon>Arthropoda</taxon>
        <taxon>Chelicerata</taxon>
        <taxon>Arachnida</taxon>
        <taxon>Acari</taxon>
        <taxon>Parasitiformes</taxon>
        <taxon>Ixodida</taxon>
        <taxon>Ixodoidea</taxon>
        <taxon>Ixodidae</taxon>
        <taxon>Amblyomminae</taxon>
        <taxon>Amblyomma</taxon>
    </lineage>
</organism>
<keyword evidence="3" id="KW-1185">Reference proteome</keyword>
<name>A0AAQ4D718_AMBAM</name>
<keyword evidence="1" id="KW-0812">Transmembrane</keyword>
<dbReference type="AlphaFoldDB" id="A0AAQ4D718"/>
<keyword evidence="1" id="KW-1133">Transmembrane helix</keyword>
<evidence type="ECO:0000313" key="2">
    <source>
        <dbReference type="EMBL" id="KAK8758258.1"/>
    </source>
</evidence>
<sequence length="103" mass="11241">MAHVARLKPYHVGRTDIVSRCAPTIASASHHVSAKDGIFTSAMATVPCRWDLKGNESLQSRRLHTTDLEPVFSAYAIKTFLAACTCFILHLCALSSSSSVYFP</sequence>
<dbReference type="Proteomes" id="UP001321473">
    <property type="component" value="Unassembled WGS sequence"/>
</dbReference>
<comment type="caution">
    <text evidence="2">The sequence shown here is derived from an EMBL/GenBank/DDBJ whole genome shotgun (WGS) entry which is preliminary data.</text>
</comment>
<evidence type="ECO:0000313" key="3">
    <source>
        <dbReference type="Proteomes" id="UP001321473"/>
    </source>
</evidence>